<dbReference type="HOGENOM" id="CLU_070047_0_0_5"/>
<keyword evidence="3" id="KW-1185">Reference proteome</keyword>
<dbReference type="GO" id="GO:0016746">
    <property type="term" value="F:acyltransferase activity"/>
    <property type="evidence" value="ECO:0007669"/>
    <property type="project" value="UniProtKB-KW"/>
</dbReference>
<dbReference type="Pfam" id="PF01553">
    <property type="entry name" value="Acyltransferase"/>
    <property type="match status" value="1"/>
</dbReference>
<dbReference type="KEGG" id="ccs:CCNA_03647"/>
<name>A0A0H3CCR3_CAUVN</name>
<proteinExistence type="predicted"/>
<accession>A0A0H3CCR3</accession>
<keyword evidence="2" id="KW-0012">Acyltransferase</keyword>
<dbReference type="RefSeq" id="WP_024265975.1">
    <property type="nucleotide sequence ID" value="NC_011916.1"/>
</dbReference>
<evidence type="ECO:0000313" key="3">
    <source>
        <dbReference type="Proteomes" id="UP000001364"/>
    </source>
</evidence>
<dbReference type="PATRIC" id="fig|565050.3.peg.3557"/>
<reference evidence="2 3" key="1">
    <citation type="journal article" date="2010" name="J. Bacteriol.">
        <title>The genetic basis of laboratory adaptation in Caulobacter crescentus.</title>
        <authorList>
            <person name="Marks M.E."/>
            <person name="Castro-Rojas C.M."/>
            <person name="Teiling C."/>
            <person name="Du L."/>
            <person name="Kapatral V."/>
            <person name="Walunas T.L."/>
            <person name="Crosson S."/>
        </authorList>
    </citation>
    <scope>NUCLEOTIDE SEQUENCE [LARGE SCALE GENOMIC DNA]</scope>
    <source>
        <strain evidence="3">NA1000 / CB15N</strain>
    </source>
</reference>
<dbReference type="RefSeq" id="YP_002519020.4">
    <property type="nucleotide sequence ID" value="NC_011916.1"/>
</dbReference>
<dbReference type="EMBL" id="CP001340">
    <property type="protein sequence ID" value="ACL97112.2"/>
    <property type="molecule type" value="Genomic_DNA"/>
</dbReference>
<dbReference type="InterPro" id="IPR002123">
    <property type="entry name" value="Plipid/glycerol_acylTrfase"/>
</dbReference>
<dbReference type="Proteomes" id="UP000001364">
    <property type="component" value="Chromosome"/>
</dbReference>
<evidence type="ECO:0000259" key="1">
    <source>
        <dbReference type="SMART" id="SM00563"/>
    </source>
</evidence>
<dbReference type="GeneID" id="7329738"/>
<protein>
    <submittedName>
        <fullName evidence="2">Lysophospholipid acyltransferase</fullName>
    </submittedName>
</protein>
<evidence type="ECO:0000313" key="2">
    <source>
        <dbReference type="EMBL" id="ACL97112.2"/>
    </source>
</evidence>
<keyword evidence="2" id="KW-0808">Transferase</keyword>
<organism evidence="2 3">
    <name type="scientific">Caulobacter vibrioides (strain NA1000 / CB15N)</name>
    <name type="common">Caulobacter crescentus</name>
    <dbReference type="NCBI Taxonomy" id="565050"/>
    <lineage>
        <taxon>Bacteria</taxon>
        <taxon>Pseudomonadati</taxon>
        <taxon>Pseudomonadota</taxon>
        <taxon>Alphaproteobacteria</taxon>
        <taxon>Caulobacterales</taxon>
        <taxon>Caulobacteraceae</taxon>
        <taxon>Caulobacter</taxon>
    </lineage>
</organism>
<dbReference type="OrthoDB" id="1113830at2"/>
<sequence>MVHVPAAGAVQAGQAADPHIIDTLIAERAPRLTGSPLWPLVKPGLYRLLDYRKARAMAETIETMGGQAALDHVSRLLSLKVDIRGLEHLPAEGRVVIVANHPTGIGDGVAVYDALKTHRPDIVFYANADAHRVCPRFDDVLIPVEWVEEKRSRERMRLTLSMTREAMEAERALMIFPAGRLAVTDAEGRLSDPPWMSSAVSIARKYGAPIAPIHLEGPWSTLFHLFGRLSRELRDITLFHELLNKTGRRFSLTIGPPVDPEALPRDAEQATEVLKRYVERQLPNEPTSPLT</sequence>
<dbReference type="SUPFAM" id="SSF69593">
    <property type="entry name" value="Glycerol-3-phosphate (1)-acyltransferase"/>
    <property type="match status" value="1"/>
</dbReference>
<dbReference type="SMART" id="SM00563">
    <property type="entry name" value="PlsC"/>
    <property type="match status" value="1"/>
</dbReference>
<gene>
    <name evidence="2" type="ordered locus">CCNA_03647</name>
</gene>
<feature type="domain" description="Phospholipid/glycerol acyltransferase" evidence="1">
    <location>
        <begin position="95"/>
        <end position="218"/>
    </location>
</feature>
<dbReference type="AlphaFoldDB" id="A0A0H3CCR3"/>